<proteinExistence type="predicted"/>
<protein>
    <submittedName>
        <fullName evidence="1">DivIVA domain-containing protein</fullName>
    </submittedName>
</protein>
<dbReference type="Proteomes" id="UP000319728">
    <property type="component" value="Unassembled WGS sequence"/>
</dbReference>
<dbReference type="NCBIfam" id="TIGR03544">
    <property type="entry name" value="DivI1A_domain"/>
    <property type="match status" value="1"/>
</dbReference>
<reference evidence="1 2" key="1">
    <citation type="submission" date="2019-07" db="EMBL/GenBank/DDBJ databases">
        <title>R&amp;d 2014.</title>
        <authorList>
            <person name="Klenk H.-P."/>
        </authorList>
    </citation>
    <scope>NUCLEOTIDE SEQUENCE [LARGE SCALE GENOMIC DNA]</scope>
    <source>
        <strain evidence="1 2">DSM 43912</strain>
    </source>
</reference>
<dbReference type="AlphaFoldDB" id="A0A562WMY7"/>
<evidence type="ECO:0000313" key="2">
    <source>
        <dbReference type="Proteomes" id="UP000319728"/>
    </source>
</evidence>
<organism evidence="1 2">
    <name type="scientific">Micromonospora sagamiensis</name>
    <dbReference type="NCBI Taxonomy" id="47875"/>
    <lineage>
        <taxon>Bacteria</taxon>
        <taxon>Bacillati</taxon>
        <taxon>Actinomycetota</taxon>
        <taxon>Actinomycetes</taxon>
        <taxon>Micromonosporales</taxon>
        <taxon>Micromonosporaceae</taxon>
        <taxon>Micromonospora</taxon>
    </lineage>
</organism>
<dbReference type="InterPro" id="IPR019933">
    <property type="entry name" value="DivIVA_domain"/>
</dbReference>
<dbReference type="Gene3D" id="6.10.250.660">
    <property type="match status" value="1"/>
</dbReference>
<comment type="caution">
    <text evidence="1">The sequence shown here is derived from an EMBL/GenBank/DDBJ whole genome shotgun (WGS) entry which is preliminary data.</text>
</comment>
<accession>A0A562WMY7</accession>
<sequence length="105" mass="12076">MRALLRRPRRRGRHHPLRPPSTSADTASRGHPPLTPDRIRDRRFTARRRGLDPDEIAAFLARVADELAVARTALTAVREENVRIKDALRSWQSAQIPTTREPGRW</sequence>
<dbReference type="OrthoDB" id="3388463at2"/>
<evidence type="ECO:0000313" key="1">
    <source>
        <dbReference type="EMBL" id="TWJ31649.1"/>
    </source>
</evidence>
<name>A0A562WMY7_9ACTN</name>
<gene>
    <name evidence="1" type="ORF">JD81_05208</name>
</gene>
<dbReference type="EMBL" id="VLLP01000001">
    <property type="protein sequence ID" value="TWJ31649.1"/>
    <property type="molecule type" value="Genomic_DNA"/>
</dbReference>
<keyword evidence="2" id="KW-1185">Reference proteome</keyword>